<dbReference type="PANTHER" id="PTHR22617:SF23">
    <property type="entry name" value="CHEMOTAXIS PROTEIN CHEW"/>
    <property type="match status" value="1"/>
</dbReference>
<dbReference type="InterPro" id="IPR002545">
    <property type="entry name" value="CheW-lke_dom"/>
</dbReference>
<reference evidence="2 3" key="1">
    <citation type="submission" date="2019-01" db="EMBL/GenBank/DDBJ databases">
        <title>The draft genome of Rhizobium sp. 24NR.</title>
        <authorList>
            <person name="Liu L."/>
            <person name="Liang L."/>
            <person name="Shi S."/>
            <person name="Xu L."/>
            <person name="Wang X."/>
            <person name="Li L."/>
            <person name="Zhang X."/>
        </authorList>
    </citation>
    <scope>NUCLEOTIDE SEQUENCE [LARGE SCALE GENOMIC DNA]</scope>
    <source>
        <strain evidence="2 3">24NR</strain>
    </source>
</reference>
<protein>
    <submittedName>
        <fullName evidence="2">Purine-binding chemotaxis protein CheW</fullName>
    </submittedName>
</protein>
<dbReference type="InterPro" id="IPR036061">
    <property type="entry name" value="CheW-like_dom_sf"/>
</dbReference>
<dbReference type="RefSeq" id="WP_128445287.1">
    <property type="nucleotide sequence ID" value="NZ_SBIP01000005.1"/>
</dbReference>
<dbReference type="SUPFAM" id="SSF50341">
    <property type="entry name" value="CheW-like"/>
    <property type="match status" value="1"/>
</dbReference>
<dbReference type="OrthoDB" id="9794382at2"/>
<dbReference type="Gene3D" id="2.40.50.180">
    <property type="entry name" value="CheA-289, Domain 4"/>
    <property type="match status" value="1"/>
</dbReference>
<dbReference type="GO" id="GO:0006935">
    <property type="term" value="P:chemotaxis"/>
    <property type="evidence" value="ECO:0007669"/>
    <property type="project" value="InterPro"/>
</dbReference>
<organism evidence="2 3">
    <name type="scientific">Neorhizobium lilium</name>
    <dbReference type="NCBI Taxonomy" id="2503024"/>
    <lineage>
        <taxon>Bacteria</taxon>
        <taxon>Pseudomonadati</taxon>
        <taxon>Pseudomonadota</taxon>
        <taxon>Alphaproteobacteria</taxon>
        <taxon>Hyphomicrobiales</taxon>
        <taxon>Rhizobiaceae</taxon>
        <taxon>Rhizobium/Agrobacterium group</taxon>
        <taxon>Neorhizobium</taxon>
    </lineage>
</organism>
<comment type="caution">
    <text evidence="2">The sequence shown here is derived from an EMBL/GenBank/DDBJ whole genome shotgun (WGS) entry which is preliminary data.</text>
</comment>
<accession>A0A3S3S2M2</accession>
<dbReference type="GO" id="GO:0007165">
    <property type="term" value="P:signal transduction"/>
    <property type="evidence" value="ECO:0007669"/>
    <property type="project" value="InterPro"/>
</dbReference>
<name>A0A3S3S2M2_9HYPH</name>
<dbReference type="GO" id="GO:0005829">
    <property type="term" value="C:cytosol"/>
    <property type="evidence" value="ECO:0007669"/>
    <property type="project" value="TreeGrafter"/>
</dbReference>
<dbReference type="InterPro" id="IPR039315">
    <property type="entry name" value="CheW"/>
</dbReference>
<dbReference type="SMART" id="SM00260">
    <property type="entry name" value="CheW"/>
    <property type="match status" value="1"/>
</dbReference>
<dbReference type="Pfam" id="PF01584">
    <property type="entry name" value="CheW"/>
    <property type="match status" value="1"/>
</dbReference>
<keyword evidence="3" id="KW-1185">Reference proteome</keyword>
<evidence type="ECO:0000313" key="2">
    <source>
        <dbReference type="EMBL" id="RWX75188.1"/>
    </source>
</evidence>
<feature type="domain" description="CheW-like" evidence="1">
    <location>
        <begin position="16"/>
        <end position="156"/>
    </location>
</feature>
<evidence type="ECO:0000259" key="1">
    <source>
        <dbReference type="PROSITE" id="PS50851"/>
    </source>
</evidence>
<dbReference type="Gene3D" id="2.30.30.40">
    <property type="entry name" value="SH3 Domains"/>
    <property type="match status" value="1"/>
</dbReference>
<dbReference type="CDD" id="cd00732">
    <property type="entry name" value="CheW"/>
    <property type="match status" value="1"/>
</dbReference>
<proteinExistence type="predicted"/>
<dbReference type="PANTHER" id="PTHR22617">
    <property type="entry name" value="CHEMOTAXIS SENSOR HISTIDINE KINASE-RELATED"/>
    <property type="match status" value="1"/>
</dbReference>
<gene>
    <name evidence="2" type="ORF">EPK99_22255</name>
</gene>
<dbReference type="EMBL" id="SBIP01000005">
    <property type="protein sequence ID" value="RWX75188.1"/>
    <property type="molecule type" value="Genomic_DNA"/>
</dbReference>
<dbReference type="AlphaFoldDB" id="A0A3S3S2M2"/>
<dbReference type="PROSITE" id="PS50851">
    <property type="entry name" value="CHEW"/>
    <property type="match status" value="1"/>
</dbReference>
<dbReference type="Proteomes" id="UP000287687">
    <property type="component" value="Unassembled WGS sequence"/>
</dbReference>
<sequence length="161" mass="17472">MAATPTINSKTYGDETLEIIAFRLHDQEFCVKTTTIREIRGWAPSTPIPHAPADVIGVMNLRGSVIPIIDLAYKLGMKSTVANERSAIVVAEVHNMVIGMLVDRVSDILTISASQVQPVPEISASFDKSFSEGIIANEHGMICFLNLAKMFKGTEVEDLAA</sequence>
<evidence type="ECO:0000313" key="3">
    <source>
        <dbReference type="Proteomes" id="UP000287687"/>
    </source>
</evidence>